<feature type="transmembrane region" description="Helical" evidence="7">
    <location>
        <begin position="98"/>
        <end position="121"/>
    </location>
</feature>
<comment type="similarity">
    <text evidence="2">Belongs to the polysaccharide synthase family.</text>
</comment>
<keyword evidence="3" id="KW-1003">Cell membrane</keyword>
<feature type="transmembrane region" description="Helical" evidence="7">
    <location>
        <begin position="162"/>
        <end position="181"/>
    </location>
</feature>
<sequence length="504" mass="56900">MTSQNLVLGSRTVFQMRGDNLLLKSSTWVLGAAWFNRALGFLSVFLLARLLTPTDFGAFAVLLLVIQATSVFTDIGVDQYYIQKLKVSKEELCACWTLNFGIKTSLTILLVCLAPFVVTLLEREDLLLPLITLSFLPLVNAANNGFIIHLKREMSFHYFAKFAVFGQIAGSVISITIAYFYANYWALVMGMLTNAVTQCCVSYIFLKERTTFTFIHFRKPLHFGKWLLLRNGVAHIRAKFDVWFAASIFSLSNVGGYNTLKDIAMLPSRELVGPLFQVFFSFMSMGNRQEKGFDRIYATCFVVLLLCIPMTIGLFLLSKDITLLLLGEQWVVYAPILATLAILTLSATTGDFVSDALLSRGLVKHVFFYDLITLCVALISLYFTYQFLTDPDSLAIFRALFSVFMFLSSLAWLSVVVKMSAKRLIRMFCIIFICGIVMSFFIFLAYSTFNNLIVRILFTSIVGATTYFISIFLATFFPLFSPEDRKLLNQVAFSIKNKMNSKAL</sequence>
<name>A0A4U0ZFU4_9ALTE</name>
<evidence type="ECO:0000313" key="8">
    <source>
        <dbReference type="EMBL" id="TKB03517.1"/>
    </source>
</evidence>
<evidence type="ECO:0000313" key="9">
    <source>
        <dbReference type="Proteomes" id="UP000305471"/>
    </source>
</evidence>
<evidence type="ECO:0000256" key="5">
    <source>
        <dbReference type="ARBA" id="ARBA00022989"/>
    </source>
</evidence>
<accession>A0A4U0ZFU4</accession>
<feature type="transmembrane region" description="Helical" evidence="7">
    <location>
        <begin position="127"/>
        <end position="150"/>
    </location>
</feature>
<dbReference type="AlphaFoldDB" id="A0A4U0ZFU4"/>
<evidence type="ECO:0000256" key="7">
    <source>
        <dbReference type="SAM" id="Phobius"/>
    </source>
</evidence>
<evidence type="ECO:0008006" key="10">
    <source>
        <dbReference type="Google" id="ProtNLM"/>
    </source>
</evidence>
<dbReference type="RefSeq" id="WP_161569396.1">
    <property type="nucleotide sequence ID" value="NZ_SWCO01000005.1"/>
</dbReference>
<dbReference type="InterPro" id="IPR050833">
    <property type="entry name" value="Poly_Biosynth_Transport"/>
</dbReference>
<dbReference type="OrthoDB" id="8538786at2"/>
<feature type="transmembrane region" description="Helical" evidence="7">
    <location>
        <begin position="21"/>
        <end position="50"/>
    </location>
</feature>
<evidence type="ECO:0000256" key="4">
    <source>
        <dbReference type="ARBA" id="ARBA00022692"/>
    </source>
</evidence>
<keyword evidence="9" id="KW-1185">Reference proteome</keyword>
<feature type="transmembrane region" description="Helical" evidence="7">
    <location>
        <begin position="330"/>
        <end position="354"/>
    </location>
</feature>
<feature type="transmembrane region" description="Helical" evidence="7">
    <location>
        <begin position="56"/>
        <end position="77"/>
    </location>
</feature>
<dbReference type="Pfam" id="PF13440">
    <property type="entry name" value="Polysacc_synt_3"/>
    <property type="match status" value="1"/>
</dbReference>
<feature type="transmembrane region" description="Helical" evidence="7">
    <location>
        <begin position="452"/>
        <end position="480"/>
    </location>
</feature>
<keyword evidence="4 7" id="KW-0812">Transmembrane</keyword>
<dbReference type="EMBL" id="SWCO01000005">
    <property type="protein sequence ID" value="TKB03517.1"/>
    <property type="molecule type" value="Genomic_DNA"/>
</dbReference>
<evidence type="ECO:0000256" key="3">
    <source>
        <dbReference type="ARBA" id="ARBA00022475"/>
    </source>
</evidence>
<evidence type="ECO:0000256" key="2">
    <source>
        <dbReference type="ARBA" id="ARBA00007430"/>
    </source>
</evidence>
<feature type="transmembrane region" description="Helical" evidence="7">
    <location>
        <begin position="424"/>
        <end position="446"/>
    </location>
</feature>
<keyword evidence="6 7" id="KW-0472">Membrane</keyword>
<keyword evidence="5 7" id="KW-1133">Transmembrane helix</keyword>
<dbReference type="GO" id="GO:0005886">
    <property type="term" value="C:plasma membrane"/>
    <property type="evidence" value="ECO:0007669"/>
    <property type="project" value="UniProtKB-SubCell"/>
</dbReference>
<proteinExistence type="inferred from homology"/>
<feature type="transmembrane region" description="Helical" evidence="7">
    <location>
        <begin position="296"/>
        <end position="318"/>
    </location>
</feature>
<feature type="transmembrane region" description="Helical" evidence="7">
    <location>
        <begin position="366"/>
        <end position="388"/>
    </location>
</feature>
<comment type="subcellular location">
    <subcellularLocation>
        <location evidence="1">Cell membrane</location>
        <topology evidence="1">Multi-pass membrane protein</topology>
    </subcellularLocation>
</comment>
<organism evidence="8 9">
    <name type="scientific">Alteromonas portus</name>
    <dbReference type="NCBI Taxonomy" id="2565549"/>
    <lineage>
        <taxon>Bacteria</taxon>
        <taxon>Pseudomonadati</taxon>
        <taxon>Pseudomonadota</taxon>
        <taxon>Gammaproteobacteria</taxon>
        <taxon>Alteromonadales</taxon>
        <taxon>Alteromonadaceae</taxon>
        <taxon>Alteromonas/Salinimonas group</taxon>
        <taxon>Alteromonas</taxon>
    </lineage>
</organism>
<evidence type="ECO:0000256" key="6">
    <source>
        <dbReference type="ARBA" id="ARBA00023136"/>
    </source>
</evidence>
<protein>
    <recommendedName>
        <fullName evidence="10">Lipopolysaccharide biosynthesis protein</fullName>
    </recommendedName>
</protein>
<dbReference type="PANTHER" id="PTHR30250:SF10">
    <property type="entry name" value="LIPOPOLYSACCHARIDE BIOSYNTHESIS PROTEIN WZXC"/>
    <property type="match status" value="1"/>
</dbReference>
<reference evidence="8 9" key="1">
    <citation type="submission" date="2019-04" db="EMBL/GenBank/DDBJ databases">
        <title>Alteromonas portus sp. nov., an alginate lyase-excreting marine bacterium.</title>
        <authorList>
            <person name="Huang H."/>
            <person name="Mo K."/>
            <person name="Bao S."/>
        </authorList>
    </citation>
    <scope>NUCLEOTIDE SEQUENCE [LARGE SCALE GENOMIC DNA]</scope>
    <source>
        <strain evidence="8 9">HB161718</strain>
    </source>
</reference>
<comment type="caution">
    <text evidence="8">The sequence shown here is derived from an EMBL/GenBank/DDBJ whole genome shotgun (WGS) entry which is preliminary data.</text>
</comment>
<gene>
    <name evidence="8" type="ORF">E5672_10795</name>
</gene>
<feature type="transmembrane region" description="Helical" evidence="7">
    <location>
        <begin position="394"/>
        <end position="417"/>
    </location>
</feature>
<dbReference type="Proteomes" id="UP000305471">
    <property type="component" value="Unassembled WGS sequence"/>
</dbReference>
<feature type="transmembrane region" description="Helical" evidence="7">
    <location>
        <begin position="187"/>
        <end position="206"/>
    </location>
</feature>
<evidence type="ECO:0000256" key="1">
    <source>
        <dbReference type="ARBA" id="ARBA00004651"/>
    </source>
</evidence>
<dbReference type="PANTHER" id="PTHR30250">
    <property type="entry name" value="PST FAMILY PREDICTED COLANIC ACID TRANSPORTER"/>
    <property type="match status" value="1"/>
</dbReference>